<evidence type="ECO:0000313" key="2">
    <source>
        <dbReference type="Proteomes" id="UP001356095"/>
    </source>
</evidence>
<accession>A0ABU7K505</accession>
<protein>
    <submittedName>
        <fullName evidence="1">Uncharacterized protein</fullName>
    </submittedName>
</protein>
<dbReference type="Proteomes" id="UP001356095">
    <property type="component" value="Unassembled WGS sequence"/>
</dbReference>
<evidence type="ECO:0000313" key="1">
    <source>
        <dbReference type="EMBL" id="MEE2037117.1"/>
    </source>
</evidence>
<organism evidence="1 2">
    <name type="scientific">Nocardiopsis codii</name>
    <dbReference type="NCBI Taxonomy" id="3065942"/>
    <lineage>
        <taxon>Bacteria</taxon>
        <taxon>Bacillati</taxon>
        <taxon>Actinomycetota</taxon>
        <taxon>Actinomycetes</taxon>
        <taxon>Streptosporangiales</taxon>
        <taxon>Nocardiopsidaceae</taxon>
        <taxon>Nocardiopsis</taxon>
    </lineage>
</organism>
<dbReference type="RefSeq" id="WP_330090907.1">
    <property type="nucleotide sequence ID" value="NZ_JAUZMY010000005.1"/>
</dbReference>
<name>A0ABU7K505_9ACTN</name>
<comment type="caution">
    <text evidence="1">The sequence shown here is derived from an EMBL/GenBank/DDBJ whole genome shotgun (WGS) entry which is preliminary data.</text>
</comment>
<proteinExistence type="predicted"/>
<reference evidence="1 2" key="1">
    <citation type="submission" date="2023-08" db="EMBL/GenBank/DDBJ databases">
        <authorList>
            <person name="Girao M."/>
            <person name="Carvalho M.F."/>
        </authorList>
    </citation>
    <scope>NUCLEOTIDE SEQUENCE [LARGE SCALE GENOMIC DNA]</scope>
    <source>
        <strain evidence="1 2">CT-R113</strain>
    </source>
</reference>
<dbReference type="EMBL" id="JAUZMY010000005">
    <property type="protein sequence ID" value="MEE2037117.1"/>
    <property type="molecule type" value="Genomic_DNA"/>
</dbReference>
<sequence length="41" mass="4505">MRENIEDGAGLRVLLRVEEAVPAEQAVMTVPAPHGWSGYRV</sequence>
<keyword evidence="2" id="KW-1185">Reference proteome</keyword>
<gene>
    <name evidence="1" type="ORF">Q8791_07780</name>
</gene>